<dbReference type="InterPro" id="IPR011009">
    <property type="entry name" value="Kinase-like_dom_sf"/>
</dbReference>
<sequence length="356" mass="42263">MPLKEFMPVDELKLQILSQYPFEVYDVLPIKFKDTDKQRAVYKVSCSDGFKCLKKVYFDESNLLFVYSVIQWFSINGIGVPKLLPTKSGGRYVKYNDNLFIVTDWVEGRKCNYDNEEDVAIAAENLGRMHRLSYCFKPIPGSFIRKEEINWYKSFNKKMLQLIEYYNKLTKSKKEFSRLFIENFDYYFERAKHAVKILSMLDMDELASPSEKYNTICHLDYVNKNLIITPEGSLYVIDFDKSKIDIPIHDIGTFLKRILKRKGTSWDFDILKLTLENYETQNQLTKTELLALYAFLEFPQKFWKVSRDYVSSKSNLNSKIQLPILTKTISQITDNYEFCFKFQNYLENRYDINLKF</sequence>
<keyword evidence="2" id="KW-0946">Virion</keyword>
<dbReference type="Gene3D" id="3.90.1200.10">
    <property type="match status" value="1"/>
</dbReference>
<evidence type="ECO:0000313" key="2">
    <source>
        <dbReference type="EMBL" id="KPU44091.1"/>
    </source>
</evidence>
<evidence type="ECO:0000259" key="1">
    <source>
        <dbReference type="Pfam" id="PF01636"/>
    </source>
</evidence>
<dbReference type="InterPro" id="IPR047175">
    <property type="entry name" value="CotS-like"/>
</dbReference>
<dbReference type="GO" id="GO:0042601">
    <property type="term" value="C:endospore-forming forespore"/>
    <property type="evidence" value="ECO:0007669"/>
    <property type="project" value="TreeGrafter"/>
</dbReference>
<evidence type="ECO:0000313" key="3">
    <source>
        <dbReference type="Proteomes" id="UP000050326"/>
    </source>
</evidence>
<dbReference type="InterPro" id="IPR002575">
    <property type="entry name" value="Aminoglycoside_PTrfase"/>
</dbReference>
<dbReference type="OrthoDB" id="9771902at2"/>
<protein>
    <submittedName>
        <fullName evidence="2">Spore coat protein I</fullName>
    </submittedName>
</protein>
<dbReference type="PATRIC" id="fig|36849.3.peg.2380"/>
<dbReference type="Pfam" id="PF01636">
    <property type="entry name" value="APH"/>
    <property type="match status" value="1"/>
</dbReference>
<dbReference type="InterPro" id="IPR014255">
    <property type="entry name" value="Spore_coat_CotS"/>
</dbReference>
<dbReference type="NCBIfam" id="TIGR02906">
    <property type="entry name" value="spore_CotS"/>
    <property type="match status" value="1"/>
</dbReference>
<keyword evidence="3" id="KW-1185">Reference proteome</keyword>
<reference evidence="2 3" key="1">
    <citation type="submission" date="2015-09" db="EMBL/GenBank/DDBJ databases">
        <title>Genome sequence of Oxobacter pfennigii DSM 3222.</title>
        <authorList>
            <person name="Poehlein A."/>
            <person name="Bengelsdorf F.R."/>
            <person name="Schiel-Bengelsdorf B."/>
            <person name="Duerre P."/>
            <person name="Daniel R."/>
        </authorList>
    </citation>
    <scope>NUCLEOTIDE SEQUENCE [LARGE SCALE GENOMIC DNA]</scope>
    <source>
        <strain evidence="2 3">DSM 3222</strain>
    </source>
</reference>
<dbReference type="AlphaFoldDB" id="A0A0P8X011"/>
<dbReference type="SUPFAM" id="SSF56112">
    <property type="entry name" value="Protein kinase-like (PK-like)"/>
    <property type="match status" value="1"/>
</dbReference>
<organism evidence="2 3">
    <name type="scientific">Oxobacter pfennigii</name>
    <dbReference type="NCBI Taxonomy" id="36849"/>
    <lineage>
        <taxon>Bacteria</taxon>
        <taxon>Bacillati</taxon>
        <taxon>Bacillota</taxon>
        <taxon>Clostridia</taxon>
        <taxon>Eubacteriales</taxon>
        <taxon>Clostridiaceae</taxon>
        <taxon>Oxobacter</taxon>
    </lineage>
</organism>
<name>A0A0P8X011_9CLOT</name>
<dbReference type="RefSeq" id="WP_054875290.1">
    <property type="nucleotide sequence ID" value="NZ_LKET01000032.1"/>
</dbReference>
<proteinExistence type="predicted"/>
<dbReference type="PANTHER" id="PTHR39179:SF1">
    <property type="entry name" value="SPORE COAT PROTEIN I"/>
    <property type="match status" value="1"/>
</dbReference>
<dbReference type="Gene3D" id="3.30.200.20">
    <property type="entry name" value="Phosphorylase Kinase, domain 1"/>
    <property type="match status" value="1"/>
</dbReference>
<keyword evidence="2" id="KW-0167">Capsid protein</keyword>
<accession>A0A0P8X011</accession>
<dbReference type="PANTHER" id="PTHR39179">
    <property type="entry name" value="SPORE COAT PROTEIN I"/>
    <property type="match status" value="1"/>
</dbReference>
<dbReference type="STRING" id="36849.OXPF_22580"/>
<dbReference type="Proteomes" id="UP000050326">
    <property type="component" value="Unassembled WGS sequence"/>
</dbReference>
<dbReference type="EMBL" id="LKET01000032">
    <property type="protein sequence ID" value="KPU44091.1"/>
    <property type="molecule type" value="Genomic_DNA"/>
</dbReference>
<comment type="caution">
    <text evidence="2">The sequence shown here is derived from an EMBL/GenBank/DDBJ whole genome shotgun (WGS) entry which is preliminary data.</text>
</comment>
<feature type="domain" description="Aminoglycoside phosphotransferase" evidence="1">
    <location>
        <begin position="63"/>
        <end position="266"/>
    </location>
</feature>
<gene>
    <name evidence="2" type="primary">cotI_4</name>
    <name evidence="2" type="ORF">OXPF_22580</name>
</gene>